<dbReference type="AlphaFoldDB" id="A0A8J9ZFX7"/>
<gene>
    <name evidence="2" type="primary">CSMD1</name>
    <name evidence="2" type="ORF">BLAG_LOCUS13054</name>
</gene>
<organism evidence="2 3">
    <name type="scientific">Branchiostoma lanceolatum</name>
    <name type="common">Common lancelet</name>
    <name type="synonym">Amphioxus lanceolatum</name>
    <dbReference type="NCBI Taxonomy" id="7740"/>
    <lineage>
        <taxon>Eukaryota</taxon>
        <taxon>Metazoa</taxon>
        <taxon>Chordata</taxon>
        <taxon>Cephalochordata</taxon>
        <taxon>Leptocardii</taxon>
        <taxon>Amphioxiformes</taxon>
        <taxon>Branchiostomatidae</taxon>
        <taxon>Branchiostoma</taxon>
    </lineage>
</organism>
<evidence type="ECO:0000256" key="1">
    <source>
        <dbReference type="SAM" id="Phobius"/>
    </source>
</evidence>
<keyword evidence="1" id="KW-0472">Membrane</keyword>
<keyword evidence="1" id="KW-1133">Transmembrane helix</keyword>
<proteinExistence type="predicted"/>
<reference evidence="2" key="1">
    <citation type="submission" date="2022-01" db="EMBL/GenBank/DDBJ databases">
        <authorList>
            <person name="Braso-Vives M."/>
        </authorList>
    </citation>
    <scope>NUCLEOTIDE SEQUENCE</scope>
</reference>
<name>A0A8J9ZFX7_BRALA</name>
<dbReference type="Proteomes" id="UP000838412">
    <property type="component" value="Chromosome 2"/>
</dbReference>
<accession>A0A8J9ZFX7</accession>
<evidence type="ECO:0000313" key="3">
    <source>
        <dbReference type="Proteomes" id="UP000838412"/>
    </source>
</evidence>
<feature type="transmembrane region" description="Helical" evidence="1">
    <location>
        <begin position="39"/>
        <end position="60"/>
    </location>
</feature>
<protein>
    <submittedName>
        <fullName evidence="2">CSMD1 protein</fullName>
    </submittedName>
</protein>
<dbReference type="EMBL" id="OV696687">
    <property type="protein sequence ID" value="CAH1253200.1"/>
    <property type="molecule type" value="Genomic_DNA"/>
</dbReference>
<sequence>MYSGDILAPDFGSFDLQITSSQIPNPKPQSGQGLSGGSIAAAVLVPILCLAVLALGVYAWHLKRTGQRFSFFSRYGDGEGDDASFENPCYNTAEGVSVNVAGKN</sequence>
<evidence type="ECO:0000313" key="2">
    <source>
        <dbReference type="EMBL" id="CAH1253200.1"/>
    </source>
</evidence>
<dbReference type="OrthoDB" id="5804959at2759"/>
<keyword evidence="1" id="KW-0812">Transmembrane</keyword>
<keyword evidence="3" id="KW-1185">Reference proteome</keyword>